<organism evidence="2 3">
    <name type="scientific">Botrytis galanthina</name>
    <dbReference type="NCBI Taxonomy" id="278940"/>
    <lineage>
        <taxon>Eukaryota</taxon>
        <taxon>Fungi</taxon>
        <taxon>Dikarya</taxon>
        <taxon>Ascomycota</taxon>
        <taxon>Pezizomycotina</taxon>
        <taxon>Leotiomycetes</taxon>
        <taxon>Helotiales</taxon>
        <taxon>Sclerotiniaceae</taxon>
        <taxon>Botrytis</taxon>
    </lineage>
</organism>
<proteinExistence type="predicted"/>
<feature type="compositionally biased region" description="Polar residues" evidence="1">
    <location>
        <begin position="69"/>
        <end position="90"/>
    </location>
</feature>
<keyword evidence="3" id="KW-1185">Reference proteome</keyword>
<gene>
    <name evidence="2" type="ORF">BGAL_0080g00230</name>
</gene>
<feature type="region of interest" description="Disordered" evidence="1">
    <location>
        <begin position="1"/>
        <end position="175"/>
    </location>
</feature>
<evidence type="ECO:0000313" key="3">
    <source>
        <dbReference type="Proteomes" id="UP000308671"/>
    </source>
</evidence>
<protein>
    <submittedName>
        <fullName evidence="2">Uncharacterized protein</fullName>
    </submittedName>
</protein>
<name>A0A4S8R4J6_9HELO</name>
<sequence length="396" mass="42735">MHSTKSHTESHKLDSHKSSVRSFKSHHKHKHTMTSHTNANPSSSSPKRKMAQSSSDRLSKIPKLKVPGNTPTDPSQPNHSRSRNLPQSISTDDKRHRHRHHQEHHPHHGFIHPPHDSTLFSPTNTSSSLPNLTLGEGVIPPFTSPTVPLSQSQPFSDQDTPTGIEDAAGLGAPPNLASDLEEALMEEVEKNPGLAQGLRIEDLASRGNGGSNLTPEELGFEIDVDINHDKDEITWESDEGDEEGEPSTGEKDKEYVESSVSSASDSHHSSDSGYDETAGPPVSDTNMDTGPEYDEGYVEGGGDNNSIEASAEIDWNDMSNDIDIDPYAGGASRMPGENDVQMNSGGVYGEWDSGNAEWAGVVALEPEGDEAVDGYEGTGNGVQKGGEDDVWWLNEG</sequence>
<dbReference type="AlphaFoldDB" id="A0A4S8R4J6"/>
<evidence type="ECO:0000256" key="1">
    <source>
        <dbReference type="SAM" id="MobiDB-lite"/>
    </source>
</evidence>
<accession>A0A4S8R4J6</accession>
<feature type="compositionally biased region" description="Basic residues" evidence="1">
    <location>
        <begin position="95"/>
        <end position="110"/>
    </location>
</feature>
<feature type="compositionally biased region" description="Acidic residues" evidence="1">
    <location>
        <begin position="234"/>
        <end position="245"/>
    </location>
</feature>
<feature type="compositionally biased region" description="Polar residues" evidence="1">
    <location>
        <begin position="38"/>
        <end position="56"/>
    </location>
</feature>
<feature type="compositionally biased region" description="Polar residues" evidence="1">
    <location>
        <begin position="118"/>
        <end position="131"/>
    </location>
</feature>
<dbReference type="Proteomes" id="UP000308671">
    <property type="component" value="Unassembled WGS sequence"/>
</dbReference>
<comment type="caution">
    <text evidence="2">The sequence shown here is derived from an EMBL/GenBank/DDBJ whole genome shotgun (WGS) entry which is preliminary data.</text>
</comment>
<reference evidence="2 3" key="1">
    <citation type="submission" date="2017-12" db="EMBL/GenBank/DDBJ databases">
        <title>Comparative genomics of Botrytis spp.</title>
        <authorList>
            <person name="Valero-Jimenez C.A."/>
            <person name="Tapia P."/>
            <person name="Veloso J."/>
            <person name="Silva-Moreno E."/>
            <person name="Staats M."/>
            <person name="Valdes J.H."/>
            <person name="Van Kan J.A.L."/>
        </authorList>
    </citation>
    <scope>NUCLEOTIDE SEQUENCE [LARGE SCALE GENOMIC DNA]</scope>
    <source>
        <strain evidence="2 3">MUCL435</strain>
    </source>
</reference>
<feature type="region of interest" description="Disordered" evidence="1">
    <location>
        <begin position="205"/>
        <end position="309"/>
    </location>
</feature>
<feature type="compositionally biased region" description="Basic residues" evidence="1">
    <location>
        <begin position="23"/>
        <end position="33"/>
    </location>
</feature>
<dbReference type="OrthoDB" id="3559721at2759"/>
<evidence type="ECO:0000313" key="2">
    <source>
        <dbReference type="EMBL" id="THV52400.1"/>
    </source>
</evidence>
<feature type="compositionally biased region" description="Polar residues" evidence="1">
    <location>
        <begin position="144"/>
        <end position="161"/>
    </location>
</feature>
<feature type="compositionally biased region" description="Basic and acidic residues" evidence="1">
    <location>
        <begin position="1"/>
        <end position="17"/>
    </location>
</feature>
<feature type="region of interest" description="Disordered" evidence="1">
    <location>
        <begin position="317"/>
        <end position="336"/>
    </location>
</feature>
<dbReference type="EMBL" id="PQXL01000080">
    <property type="protein sequence ID" value="THV52400.1"/>
    <property type="molecule type" value="Genomic_DNA"/>
</dbReference>